<accession>A0A1E1KNM7</accession>
<dbReference type="AlphaFoldDB" id="A0A1E1KNM7"/>
<sequence length="66" mass="8161">MCTYKKMYCKNKACRRRLYPEDRPVLDFYCDMYPECDCTIVKKVDNKRYCAKCEDAERREKEKEKK</sequence>
<reference evidence="2" key="1">
    <citation type="submission" date="2016-03" db="EMBL/GenBank/DDBJ databases">
        <authorList>
            <person name="Guldener U."/>
        </authorList>
    </citation>
    <scope>NUCLEOTIDE SEQUENCE [LARGE SCALE GENOMIC DNA]</scope>
    <source>
        <strain evidence="2">04CH-RAC-A.6.1</strain>
    </source>
</reference>
<evidence type="ECO:0000313" key="2">
    <source>
        <dbReference type="Proteomes" id="UP000178912"/>
    </source>
</evidence>
<evidence type="ECO:0000313" key="1">
    <source>
        <dbReference type="EMBL" id="CZS99607.1"/>
    </source>
</evidence>
<proteinExistence type="predicted"/>
<dbReference type="Proteomes" id="UP000178912">
    <property type="component" value="Unassembled WGS sequence"/>
</dbReference>
<organism evidence="1 2">
    <name type="scientific">Rhynchosporium agropyri</name>
    <dbReference type="NCBI Taxonomy" id="914238"/>
    <lineage>
        <taxon>Eukaryota</taxon>
        <taxon>Fungi</taxon>
        <taxon>Dikarya</taxon>
        <taxon>Ascomycota</taxon>
        <taxon>Pezizomycotina</taxon>
        <taxon>Leotiomycetes</taxon>
        <taxon>Helotiales</taxon>
        <taxon>Ploettnerulaceae</taxon>
        <taxon>Rhynchosporium</taxon>
    </lineage>
</organism>
<keyword evidence="2" id="KW-1185">Reference proteome</keyword>
<gene>
    <name evidence="1" type="ORF">RAG0_07939</name>
</gene>
<protein>
    <submittedName>
        <fullName evidence="1">Uncharacterized protein</fullName>
    </submittedName>
</protein>
<name>A0A1E1KNM7_9HELO</name>
<dbReference type="EMBL" id="FJUX01000042">
    <property type="protein sequence ID" value="CZS99607.1"/>
    <property type="molecule type" value="Genomic_DNA"/>
</dbReference>